<keyword evidence="3" id="KW-0326">Glycosidase</keyword>
<evidence type="ECO:0008006" key="10">
    <source>
        <dbReference type="Google" id="ProtNLM"/>
    </source>
</evidence>
<keyword evidence="2" id="KW-0378">Hydrolase</keyword>
<keyword evidence="5" id="KW-0812">Transmembrane</keyword>
<keyword evidence="9" id="KW-1185">Reference proteome</keyword>
<evidence type="ECO:0000256" key="4">
    <source>
        <dbReference type="RuleBase" id="RU003679"/>
    </source>
</evidence>
<dbReference type="Proteomes" id="UP001527925">
    <property type="component" value="Unassembled WGS sequence"/>
</dbReference>
<evidence type="ECO:0000256" key="2">
    <source>
        <dbReference type="ARBA" id="ARBA00022801"/>
    </source>
</evidence>
<evidence type="ECO:0000259" key="6">
    <source>
        <dbReference type="Pfam" id="PF01301"/>
    </source>
</evidence>
<dbReference type="EMBL" id="JADGIZ020000010">
    <property type="protein sequence ID" value="KAL2917651.1"/>
    <property type="molecule type" value="Genomic_DNA"/>
</dbReference>
<dbReference type="InterPro" id="IPR001944">
    <property type="entry name" value="Glycoside_Hdrlase_35"/>
</dbReference>
<organism evidence="8 9">
    <name type="scientific">Polyrhizophydium stewartii</name>
    <dbReference type="NCBI Taxonomy" id="2732419"/>
    <lineage>
        <taxon>Eukaryota</taxon>
        <taxon>Fungi</taxon>
        <taxon>Fungi incertae sedis</taxon>
        <taxon>Chytridiomycota</taxon>
        <taxon>Chytridiomycota incertae sedis</taxon>
        <taxon>Chytridiomycetes</taxon>
        <taxon>Rhizophydiales</taxon>
        <taxon>Rhizophydiales incertae sedis</taxon>
        <taxon>Polyrhizophydium</taxon>
    </lineage>
</organism>
<dbReference type="InterPro" id="IPR048913">
    <property type="entry name" value="BetaGal_gal-bd"/>
</dbReference>
<dbReference type="InterPro" id="IPR008979">
    <property type="entry name" value="Galactose-bd-like_sf"/>
</dbReference>
<sequence>MQTAAAAVVPLLALAGGWLWLSRGPPGPHAASAPRTPARSSLSLGAAVAVALVLSAALAAGWVWLRRRNLGSLDVSTSSVAYNHDAFGRVFTWDKHRFYVHGRPVVLVSGEFHYWRLPDRSRWENVLAQYKASGLNAVRIYFHWGFHSPAEGVYHFDGNRDIEYLLGLCEKLHLFVLAAPGPYICAETQGGGIPQWVVAKRNVRIRHSSATMFRTYDPEFSALSAQWLNAILPIFVRHQITTNPRGCILALQIENESFELFKSIPLGLSDDMRHLAKTARDAGISVPLFTNDGWEEGSFVARDDSQLVLGKPTFGIDLYGFDKYVVFCPTSAPLATIGGGAKDTSTWPEWSPADVTSALDRTEATVRQFGGGAAASPIFIPELQGGWFNHYTVPHTFDDVYSFYGEPYTRMILDSVVAQGSTAFSFYMFYGGTNWGTIGDPDVYTSYDYSACIREFGHLSGRGRQLRLAAAFVRSFSDLVSATEAECNSLRCSSLQINASLGGYLAARRRTTGLELVDFVFLRNFSPSKAATANITVTRPNREPVMLKSRLPYKHSFIALGNYTAPNGLRLMLATMPVHLRVRPSPETEVWIVQTDDVISGQLAFYGSVDVHGSLSPNTRREDDVTIISFQGHRGWAKIVPAGAADAKPLIVVALSGRDLYTMQPVFEDEYWRGHHANLESLGSASVGLPLAVLWGAYTARLDVAERKLHLEREQGDNAVYAISVDALGTLAGFGKVPDTDAYSGADVITRLALGEPTAASAVAAASLPVASQLADVGARLVDFESMPWMPLQMKPNSTTAPAADAIDFGFTSGHVLYRISFNVERVPIAGLRLDINLRHRGTLYLNHFLLGGHITYSLGIFRPGSKNGPDVDIGAWQGYALPASLLRRGANQIVVVVESLGLNRQPFSLNDVRSPRGVIGAKISRVGGASALMSVFGINKPKALADREAATHEAILAEVDAAAKSASAESSDATRPAAKAAEPLAATGPEMERLASSVRWEIAGVDVRTLDCAFTHTGIPGEPDVADDGAFAPTSDADSELNPATGIHVFRAAPNGSAAPVWFRASFDLSPELQDAPVRAPLRLHMTGTGTAHVSINGVLIAKFYGNGDSPQKDFYVPEGLVRQRGNMLRLLVYGDGEKAHLLPTGRDWVGVEFRFWRINGTAGSLAQSSGNLDEAGPAFVLQQTTISV</sequence>
<dbReference type="SUPFAM" id="SSF49785">
    <property type="entry name" value="Galactose-binding domain-like"/>
    <property type="match status" value="2"/>
</dbReference>
<feature type="domain" description="Glycoside hydrolase 35 catalytic" evidence="6">
    <location>
        <begin position="98"/>
        <end position="257"/>
    </location>
</feature>
<comment type="caution">
    <text evidence="8">The sequence shown here is derived from an EMBL/GenBank/DDBJ whole genome shotgun (WGS) entry which is preliminary data.</text>
</comment>
<accession>A0ABR4NDQ4</accession>
<dbReference type="PRINTS" id="PR00742">
    <property type="entry name" value="GLHYDRLASE35"/>
</dbReference>
<dbReference type="Gene3D" id="3.20.20.80">
    <property type="entry name" value="Glycosidases"/>
    <property type="match status" value="1"/>
</dbReference>
<dbReference type="Pfam" id="PF01301">
    <property type="entry name" value="Glyco_hydro_35"/>
    <property type="match status" value="2"/>
</dbReference>
<dbReference type="SUPFAM" id="SSF51445">
    <property type="entry name" value="(Trans)glycosidases"/>
    <property type="match status" value="1"/>
</dbReference>
<comment type="similarity">
    <text evidence="1 4">Belongs to the glycosyl hydrolase 35 family.</text>
</comment>
<keyword evidence="5" id="KW-0472">Membrane</keyword>
<proteinExistence type="inferred from homology"/>
<keyword evidence="5" id="KW-1133">Transmembrane helix</keyword>
<evidence type="ECO:0000256" key="1">
    <source>
        <dbReference type="ARBA" id="ARBA00009809"/>
    </source>
</evidence>
<dbReference type="Pfam" id="PF21467">
    <property type="entry name" value="BetaGal_gal-bd"/>
    <property type="match status" value="1"/>
</dbReference>
<dbReference type="InterPro" id="IPR031330">
    <property type="entry name" value="Gly_Hdrlase_35_cat"/>
</dbReference>
<dbReference type="Gene3D" id="2.60.120.260">
    <property type="entry name" value="Galactose-binding domain-like"/>
    <property type="match status" value="2"/>
</dbReference>
<evidence type="ECO:0000256" key="3">
    <source>
        <dbReference type="ARBA" id="ARBA00023295"/>
    </source>
</evidence>
<dbReference type="InterPro" id="IPR017853">
    <property type="entry name" value="GH"/>
</dbReference>
<feature type="domain" description="Glycoside hydrolase 35 catalytic" evidence="6">
    <location>
        <begin position="369"/>
        <end position="462"/>
    </location>
</feature>
<evidence type="ECO:0000259" key="7">
    <source>
        <dbReference type="Pfam" id="PF21467"/>
    </source>
</evidence>
<feature type="domain" description="Beta-galactosidase galactose-binding" evidence="7">
    <location>
        <begin position="1061"/>
        <end position="1128"/>
    </location>
</feature>
<gene>
    <name evidence="8" type="ORF">HK105_202938</name>
</gene>
<evidence type="ECO:0000256" key="5">
    <source>
        <dbReference type="SAM" id="Phobius"/>
    </source>
</evidence>
<feature type="transmembrane region" description="Helical" evidence="5">
    <location>
        <begin position="42"/>
        <end position="65"/>
    </location>
</feature>
<name>A0ABR4NDQ4_9FUNG</name>
<dbReference type="PANTHER" id="PTHR23421">
    <property type="entry name" value="BETA-GALACTOSIDASE RELATED"/>
    <property type="match status" value="1"/>
</dbReference>
<reference evidence="8 9" key="1">
    <citation type="submission" date="2023-09" db="EMBL/GenBank/DDBJ databases">
        <title>Pangenome analysis of Batrachochytrium dendrobatidis and related Chytrids.</title>
        <authorList>
            <person name="Yacoub M.N."/>
            <person name="Stajich J.E."/>
            <person name="James T.Y."/>
        </authorList>
    </citation>
    <scope>NUCLEOTIDE SEQUENCE [LARGE SCALE GENOMIC DNA]</scope>
    <source>
        <strain evidence="8 9">JEL0888</strain>
    </source>
</reference>
<evidence type="ECO:0000313" key="9">
    <source>
        <dbReference type="Proteomes" id="UP001527925"/>
    </source>
</evidence>
<evidence type="ECO:0000313" key="8">
    <source>
        <dbReference type="EMBL" id="KAL2917651.1"/>
    </source>
</evidence>
<protein>
    <recommendedName>
        <fullName evidence="10">Beta-galactosidase</fullName>
    </recommendedName>
</protein>